<sequence length="139" mass="15591">HIKAQIEAAHWPIFCPMCGPDQANRGELAGGDEEMFKNWNRMELGSVSISLECPRVDAEDFRETDVLDCPLGCGAHWCKNCHREIERNKKHSCDGQEEFDELARDQKWKKCPGCGVMAQKDGGCNQVSCLTPGCNTYVQ</sequence>
<evidence type="ECO:0000313" key="1">
    <source>
        <dbReference type="EMBL" id="CAG8564553.1"/>
    </source>
</evidence>
<evidence type="ECO:0000313" key="2">
    <source>
        <dbReference type="Proteomes" id="UP000789525"/>
    </source>
</evidence>
<comment type="caution">
    <text evidence="1">The sequence shown here is derived from an EMBL/GenBank/DDBJ whole genome shotgun (WGS) entry which is preliminary data.</text>
</comment>
<dbReference type="Proteomes" id="UP000789525">
    <property type="component" value="Unassembled WGS sequence"/>
</dbReference>
<organism evidence="1 2">
    <name type="scientific">Acaulospora colombiana</name>
    <dbReference type="NCBI Taxonomy" id="27376"/>
    <lineage>
        <taxon>Eukaryota</taxon>
        <taxon>Fungi</taxon>
        <taxon>Fungi incertae sedis</taxon>
        <taxon>Mucoromycota</taxon>
        <taxon>Glomeromycotina</taxon>
        <taxon>Glomeromycetes</taxon>
        <taxon>Diversisporales</taxon>
        <taxon>Acaulosporaceae</taxon>
        <taxon>Acaulospora</taxon>
    </lineage>
</organism>
<proteinExistence type="predicted"/>
<protein>
    <submittedName>
        <fullName evidence="1">12076_t:CDS:1</fullName>
    </submittedName>
</protein>
<dbReference type="EMBL" id="CAJVPT010009785">
    <property type="protein sequence ID" value="CAG8564553.1"/>
    <property type="molecule type" value="Genomic_DNA"/>
</dbReference>
<reference evidence="1" key="1">
    <citation type="submission" date="2021-06" db="EMBL/GenBank/DDBJ databases">
        <authorList>
            <person name="Kallberg Y."/>
            <person name="Tangrot J."/>
            <person name="Rosling A."/>
        </authorList>
    </citation>
    <scope>NUCLEOTIDE SEQUENCE</scope>
    <source>
        <strain evidence="1">CL356</strain>
    </source>
</reference>
<keyword evidence="2" id="KW-1185">Reference proteome</keyword>
<accession>A0ACA9M785</accession>
<feature type="non-terminal residue" evidence="1">
    <location>
        <position position="1"/>
    </location>
</feature>
<name>A0ACA9M785_9GLOM</name>
<gene>
    <name evidence="1" type="ORF">ACOLOM_LOCUS5364</name>
</gene>